<dbReference type="GO" id="GO:0050112">
    <property type="term" value="F:inositol 2-dehydrogenase (NAD+) activity"/>
    <property type="evidence" value="ECO:0007669"/>
    <property type="project" value="UniProtKB-EC"/>
</dbReference>
<dbReference type="EC" id="1.1.1.369" evidence="5"/>
<protein>
    <submittedName>
        <fullName evidence="5">Myo-inositol 2-dehydrogenase/D-chiro-inositol 1-dehydrogenase</fullName>
        <ecNumber evidence="5">1.1.1.18</ecNumber>
        <ecNumber evidence="5">1.1.1.369</ecNumber>
    </submittedName>
</protein>
<comment type="similarity">
    <text evidence="1">Belongs to the Gfo/Idh/MocA family.</text>
</comment>
<dbReference type="Gene3D" id="3.30.360.10">
    <property type="entry name" value="Dihydrodipicolinate Reductase, domain 2"/>
    <property type="match status" value="1"/>
</dbReference>
<gene>
    <name evidence="5" type="ORF">FHU29_003953</name>
</gene>
<evidence type="ECO:0000256" key="1">
    <source>
        <dbReference type="ARBA" id="ARBA00010928"/>
    </source>
</evidence>
<dbReference type="InterPro" id="IPR000683">
    <property type="entry name" value="Gfo/Idh/MocA-like_OxRdtase_N"/>
</dbReference>
<dbReference type="Pfam" id="PF02894">
    <property type="entry name" value="GFO_IDH_MocA_C"/>
    <property type="match status" value="1"/>
</dbReference>
<organism evidence="5 6">
    <name type="scientific">Hoyosella altamirensis</name>
    <dbReference type="NCBI Taxonomy" id="616997"/>
    <lineage>
        <taxon>Bacteria</taxon>
        <taxon>Bacillati</taxon>
        <taxon>Actinomycetota</taxon>
        <taxon>Actinomycetes</taxon>
        <taxon>Mycobacteriales</taxon>
        <taxon>Hoyosellaceae</taxon>
        <taxon>Hoyosella</taxon>
    </lineage>
</organism>
<dbReference type="InterPro" id="IPR036291">
    <property type="entry name" value="NAD(P)-bd_dom_sf"/>
</dbReference>
<feature type="domain" description="Gfo/Idh/MocA-like oxidoreductase N-terminal" evidence="3">
    <location>
        <begin position="3"/>
        <end position="117"/>
    </location>
</feature>
<dbReference type="RefSeq" id="WP_064438489.1">
    <property type="nucleotide sequence ID" value="NZ_BDDI01000001.1"/>
</dbReference>
<dbReference type="SUPFAM" id="SSF55347">
    <property type="entry name" value="Glyceraldehyde-3-phosphate dehydrogenase-like, C-terminal domain"/>
    <property type="match status" value="1"/>
</dbReference>
<proteinExistence type="inferred from homology"/>
<evidence type="ECO:0000259" key="4">
    <source>
        <dbReference type="Pfam" id="PF02894"/>
    </source>
</evidence>
<evidence type="ECO:0000256" key="2">
    <source>
        <dbReference type="ARBA" id="ARBA00023002"/>
    </source>
</evidence>
<keyword evidence="2 5" id="KW-0560">Oxidoreductase</keyword>
<dbReference type="EMBL" id="JACHWS010000004">
    <property type="protein sequence ID" value="MBB3039465.1"/>
    <property type="molecule type" value="Genomic_DNA"/>
</dbReference>
<evidence type="ECO:0000313" key="5">
    <source>
        <dbReference type="EMBL" id="MBB3039465.1"/>
    </source>
</evidence>
<dbReference type="SUPFAM" id="SSF51735">
    <property type="entry name" value="NAD(P)-binding Rossmann-fold domains"/>
    <property type="match status" value="1"/>
</dbReference>
<dbReference type="Pfam" id="PF01408">
    <property type="entry name" value="GFO_IDH_MocA"/>
    <property type="match status" value="1"/>
</dbReference>
<reference evidence="5 6" key="1">
    <citation type="submission" date="2020-08" db="EMBL/GenBank/DDBJ databases">
        <title>Sequencing the genomes of 1000 actinobacteria strains.</title>
        <authorList>
            <person name="Klenk H.-P."/>
        </authorList>
    </citation>
    <scope>NUCLEOTIDE SEQUENCE [LARGE SCALE GENOMIC DNA]</scope>
    <source>
        <strain evidence="5 6">DSM 45258</strain>
    </source>
</reference>
<keyword evidence="6" id="KW-1185">Reference proteome</keyword>
<dbReference type="GO" id="GO:0000166">
    <property type="term" value="F:nucleotide binding"/>
    <property type="evidence" value="ECO:0007669"/>
    <property type="project" value="InterPro"/>
</dbReference>
<name>A0A839RRJ4_9ACTN</name>
<dbReference type="InterPro" id="IPR004104">
    <property type="entry name" value="Gfo/Idh/MocA-like_OxRdtase_C"/>
</dbReference>
<dbReference type="AlphaFoldDB" id="A0A839RRJ4"/>
<dbReference type="PANTHER" id="PTHR42840:SF3">
    <property type="entry name" value="BINDING ROSSMANN FOLD OXIDOREDUCTASE, PUTATIVE (AFU_ORTHOLOGUE AFUA_2G10240)-RELATED"/>
    <property type="match status" value="1"/>
</dbReference>
<sequence length="330" mass="34809">MPVRIGVIGLGVMGADHVRTLHGMVANAVVTRVTDINAERSAQLGAEIESATVSSDGMELINDRDVDAVIIASHDSTHAELATACVKAGKPVLCEKPLAPTSDEAAGVVAAENGAGLISLGFNRRFDPAFAELRSVAQSGDLGAPLLVHFSHRNVESYPGADSAFSITGSAIHEFDTVPWLLGSPIVEVSWHAPKRSGRVPEKLQDPQLMLLRTADGVLTTAETFINAAFGYDVRCEVVCETGAVQVTKPDHTTVDVSGRRGTRYPSDWRPRFADSYRRELQAWVGAIMSGSPTPLATARDGLAASAVAEAVVTSMNSGGKTVTVTIPEI</sequence>
<evidence type="ECO:0000313" key="6">
    <source>
        <dbReference type="Proteomes" id="UP000567922"/>
    </source>
</evidence>
<feature type="domain" description="Gfo/Idh/MocA-like oxidoreductase C-terminal" evidence="4">
    <location>
        <begin position="168"/>
        <end position="324"/>
    </location>
</feature>
<dbReference type="Gene3D" id="3.40.50.720">
    <property type="entry name" value="NAD(P)-binding Rossmann-like Domain"/>
    <property type="match status" value="1"/>
</dbReference>
<dbReference type="PANTHER" id="PTHR42840">
    <property type="entry name" value="NAD(P)-BINDING ROSSMANN-FOLD SUPERFAMILY PROTEIN-RELATED"/>
    <property type="match status" value="1"/>
</dbReference>
<comment type="caution">
    <text evidence="5">The sequence shown here is derived from an EMBL/GenBank/DDBJ whole genome shotgun (WGS) entry which is preliminary data.</text>
</comment>
<dbReference type="EC" id="1.1.1.18" evidence="5"/>
<dbReference type="Proteomes" id="UP000567922">
    <property type="component" value="Unassembled WGS sequence"/>
</dbReference>
<evidence type="ECO:0000259" key="3">
    <source>
        <dbReference type="Pfam" id="PF01408"/>
    </source>
</evidence>
<accession>A0A839RRJ4</accession>